<feature type="binding site" evidence="2">
    <location>
        <position position="141"/>
    </location>
    <ligand>
        <name>Zn(2+)</name>
        <dbReference type="ChEBI" id="CHEBI:29105"/>
    </ligand>
</feature>
<dbReference type="GO" id="GO:0042759">
    <property type="term" value="P:long-chain fatty acid biosynthetic process"/>
    <property type="evidence" value="ECO:0007669"/>
    <property type="project" value="TreeGrafter"/>
</dbReference>
<evidence type="ECO:0000256" key="2">
    <source>
        <dbReference type="PIRSR" id="PIRSR606823-2"/>
    </source>
</evidence>
<evidence type="ECO:0000313" key="5">
    <source>
        <dbReference type="EnsemblMetazoa" id="AMAM000462-PA"/>
    </source>
</evidence>
<comment type="cofactor">
    <cofactor evidence="2">
        <name>Zn(2+)</name>
        <dbReference type="ChEBI" id="CHEBI:29105"/>
    </cofactor>
    <text evidence="2">Binds 1 zinc ion per subunit.</text>
</comment>
<accession>A0A182S684</accession>
<organism evidence="5 6">
    <name type="scientific">Anopheles maculatus</name>
    <dbReference type="NCBI Taxonomy" id="74869"/>
    <lineage>
        <taxon>Eukaryota</taxon>
        <taxon>Metazoa</taxon>
        <taxon>Ecdysozoa</taxon>
        <taxon>Arthropoda</taxon>
        <taxon>Hexapoda</taxon>
        <taxon>Insecta</taxon>
        <taxon>Pterygota</taxon>
        <taxon>Neoptera</taxon>
        <taxon>Endopterygota</taxon>
        <taxon>Diptera</taxon>
        <taxon>Nematocera</taxon>
        <taxon>Culicoidea</taxon>
        <taxon>Culicidae</taxon>
        <taxon>Anophelinae</taxon>
        <taxon>Anopheles</taxon>
        <taxon>Anopheles maculatus group</taxon>
    </lineage>
</organism>
<dbReference type="VEuPathDB" id="VectorBase:AMAM000462"/>
<dbReference type="InterPro" id="IPR006823">
    <property type="entry name" value="Ceramidase_alk"/>
</dbReference>
<dbReference type="AlphaFoldDB" id="A0A182S684"/>
<reference evidence="5" key="2">
    <citation type="submission" date="2020-05" db="UniProtKB">
        <authorList>
            <consortium name="EnsemblMetazoa"/>
        </authorList>
    </citation>
    <scope>IDENTIFICATION</scope>
    <source>
        <strain evidence="5">maculatus3</strain>
    </source>
</reference>
<dbReference type="PANTHER" id="PTHR12670:SF1">
    <property type="entry name" value="NEUTRAL CERAMIDASE"/>
    <property type="match status" value="1"/>
</dbReference>
<evidence type="ECO:0000256" key="3">
    <source>
        <dbReference type="SAM" id="SignalP"/>
    </source>
</evidence>
<protein>
    <recommendedName>
        <fullName evidence="1">Neutral ceramidase</fullName>
    </recommendedName>
</protein>
<dbReference type="EnsemblMetazoa" id="AMAM000462-RA">
    <property type="protein sequence ID" value="AMAM000462-PA"/>
    <property type="gene ID" value="AMAM000462"/>
</dbReference>
<sequence length="196" mass="21575">MERLQRHQRWNNTRWLLLGMLALTIGVSSAYKVGVGRADCTGPSVEITFVGIAPTLCTLNSPDESSSIMGYAQVTQRGTGIHLRQYARSFIVEDETGTRVVFVSVDAGMMGHAIKRDVLAVLQKKYGELYTHENVVISGSHTHSTPGGFLMYLLYDLTSLGFVPETFNALVHGIAQSVIRAHNNMVEAKIYVAETE</sequence>
<dbReference type="GO" id="GO:0046514">
    <property type="term" value="P:ceramide catabolic process"/>
    <property type="evidence" value="ECO:0007669"/>
    <property type="project" value="InterPro"/>
</dbReference>
<dbReference type="InterPro" id="IPR031329">
    <property type="entry name" value="NEUT/ALK_ceramidase_N"/>
</dbReference>
<proteinExistence type="predicted"/>
<dbReference type="Proteomes" id="UP000075901">
    <property type="component" value="Unassembled WGS sequence"/>
</dbReference>
<feature type="signal peptide" evidence="3">
    <location>
        <begin position="1"/>
        <end position="30"/>
    </location>
</feature>
<evidence type="ECO:0000313" key="6">
    <source>
        <dbReference type="Proteomes" id="UP000075901"/>
    </source>
</evidence>
<dbReference type="GO" id="GO:0016020">
    <property type="term" value="C:membrane"/>
    <property type="evidence" value="ECO:0007669"/>
    <property type="project" value="GOC"/>
</dbReference>
<dbReference type="GO" id="GO:0046512">
    <property type="term" value="P:sphingosine biosynthetic process"/>
    <property type="evidence" value="ECO:0007669"/>
    <property type="project" value="TreeGrafter"/>
</dbReference>
<dbReference type="PANTHER" id="PTHR12670">
    <property type="entry name" value="CERAMIDASE"/>
    <property type="match status" value="1"/>
</dbReference>
<dbReference type="GO" id="GO:0005576">
    <property type="term" value="C:extracellular region"/>
    <property type="evidence" value="ECO:0007669"/>
    <property type="project" value="TreeGrafter"/>
</dbReference>
<keyword evidence="6" id="KW-1185">Reference proteome</keyword>
<keyword evidence="2" id="KW-0862">Zinc</keyword>
<evidence type="ECO:0000259" key="4">
    <source>
        <dbReference type="Pfam" id="PF04734"/>
    </source>
</evidence>
<evidence type="ECO:0000256" key="1">
    <source>
        <dbReference type="ARBA" id="ARBA00019235"/>
    </source>
</evidence>
<feature type="chain" id="PRO_5008135530" description="Neutral ceramidase" evidence="3">
    <location>
        <begin position="31"/>
        <end position="196"/>
    </location>
</feature>
<keyword evidence="3" id="KW-0732">Signal</keyword>
<feature type="domain" description="Neutral/alkaline non-lysosomal ceramidase N-terminal" evidence="4">
    <location>
        <begin position="67"/>
        <end position="195"/>
    </location>
</feature>
<reference evidence="6" key="1">
    <citation type="submission" date="2013-09" db="EMBL/GenBank/DDBJ databases">
        <title>The Genome Sequence of Anopheles maculatus species B.</title>
        <authorList>
            <consortium name="The Broad Institute Genomics Platform"/>
            <person name="Neafsey D.E."/>
            <person name="Besansky N."/>
            <person name="Howell P."/>
            <person name="Walton C."/>
            <person name="Young S.K."/>
            <person name="Zeng Q."/>
            <person name="Gargeya S."/>
            <person name="Fitzgerald M."/>
            <person name="Haas B."/>
            <person name="Abouelleil A."/>
            <person name="Allen A.W."/>
            <person name="Alvarado L."/>
            <person name="Arachchi H.M."/>
            <person name="Berlin A.M."/>
            <person name="Chapman S.B."/>
            <person name="Gainer-Dewar J."/>
            <person name="Goldberg J."/>
            <person name="Griggs A."/>
            <person name="Gujja S."/>
            <person name="Hansen M."/>
            <person name="Howarth C."/>
            <person name="Imamovic A."/>
            <person name="Ireland A."/>
            <person name="Larimer J."/>
            <person name="McCowan C."/>
            <person name="Murphy C."/>
            <person name="Pearson M."/>
            <person name="Poon T.W."/>
            <person name="Priest M."/>
            <person name="Roberts A."/>
            <person name="Saif S."/>
            <person name="Shea T."/>
            <person name="Sisk P."/>
            <person name="Sykes S."/>
            <person name="Wortman J."/>
            <person name="Nusbaum C."/>
            <person name="Birren B."/>
        </authorList>
    </citation>
    <scope>NUCLEOTIDE SEQUENCE [LARGE SCALE GENOMIC DNA]</scope>
    <source>
        <strain evidence="6">maculatus3</strain>
    </source>
</reference>
<dbReference type="GO" id="GO:0046872">
    <property type="term" value="F:metal ion binding"/>
    <property type="evidence" value="ECO:0007669"/>
    <property type="project" value="UniProtKB-KW"/>
</dbReference>
<dbReference type="Pfam" id="PF04734">
    <property type="entry name" value="Ceramidase_alk"/>
    <property type="match status" value="1"/>
</dbReference>
<keyword evidence="2" id="KW-0479">Metal-binding</keyword>
<name>A0A182S684_9DIPT</name>
<dbReference type="GO" id="GO:0017040">
    <property type="term" value="F:N-acylsphingosine amidohydrolase activity"/>
    <property type="evidence" value="ECO:0007669"/>
    <property type="project" value="InterPro"/>
</dbReference>